<dbReference type="EMBL" id="SJPJ01000001">
    <property type="protein sequence ID" value="TWT85011.1"/>
    <property type="molecule type" value="Genomic_DNA"/>
</dbReference>
<evidence type="ECO:0000256" key="2">
    <source>
        <dbReference type="RuleBase" id="RU363072"/>
    </source>
</evidence>
<evidence type="ECO:0000313" key="3">
    <source>
        <dbReference type="EMBL" id="TWT85011.1"/>
    </source>
</evidence>
<proteinExistence type="inferred from homology"/>
<dbReference type="Proteomes" id="UP000315010">
    <property type="component" value="Unassembled WGS sequence"/>
</dbReference>
<evidence type="ECO:0000313" key="4">
    <source>
        <dbReference type="Proteomes" id="UP000315010"/>
    </source>
</evidence>
<dbReference type="RefSeq" id="WP_146402981.1">
    <property type="nucleotide sequence ID" value="NZ_SJPJ01000001.1"/>
</dbReference>
<dbReference type="Gene3D" id="2.40.160.180">
    <property type="entry name" value="Carbohydrate-selective porin OprB"/>
    <property type="match status" value="1"/>
</dbReference>
<keyword evidence="4" id="KW-1185">Reference proteome</keyword>
<comment type="similarity">
    <text evidence="1 2">Belongs to the OprB family.</text>
</comment>
<name>A0A5C5ZDU7_9BACT</name>
<feature type="signal peptide" evidence="2">
    <location>
        <begin position="1"/>
        <end position="24"/>
    </location>
</feature>
<evidence type="ECO:0000256" key="1">
    <source>
        <dbReference type="ARBA" id="ARBA00008769"/>
    </source>
</evidence>
<dbReference type="GO" id="GO:0016020">
    <property type="term" value="C:membrane"/>
    <property type="evidence" value="ECO:0007669"/>
    <property type="project" value="InterPro"/>
</dbReference>
<keyword evidence="2" id="KW-0732">Signal</keyword>
<dbReference type="AlphaFoldDB" id="A0A5C5ZDU7"/>
<dbReference type="GO" id="GO:0008643">
    <property type="term" value="P:carbohydrate transport"/>
    <property type="evidence" value="ECO:0007669"/>
    <property type="project" value="InterPro"/>
</dbReference>
<accession>A0A5C5ZDU7</accession>
<feature type="chain" id="PRO_5023104624" evidence="2">
    <location>
        <begin position="25"/>
        <end position="432"/>
    </location>
</feature>
<comment type="caution">
    <text evidence="3">The sequence shown here is derived from an EMBL/GenBank/DDBJ whole genome shotgun (WGS) entry which is preliminary data.</text>
</comment>
<sequence length="432" mass="48038" precursor="true">MKSQHSWTIWLSALVSFITVVATAQSLAGQDAGPPLNSQSIAQKIGLYLDIDQFGGPSSVSGQLAEDSNVNAAEYRCERLQQHFEPWFEFKQRLDNSCGLQLSIDESMFYQTATSSLGETDAASGLVRVYGQWTLLGRGSNNPGQLVFKGENRHRMTAITPFDLGFEAGSILPTGTFFNEFNFGVTNLYWKQYFYDRDLVFAVGKIDVTDFIDVYALMNPLMHFINLGFSTNPTIAVPNQGLGMAAGAMLTDRLYLQGGFSDANGQPTLAGFDTFFDEREYFSYLECGLTSSRDRIYLDNVHATFWHSDARAKPQTPEGWGVALTAQKFLHEKWLPFFRFGYSDGDAALMQTTFSTGLGMRRENNDVAGIGISFGKPADGTLRDQFTSEVFYRFQLTQSLAITPDVQLIADPALHSKEDVMALFGIRLRASF</sequence>
<organism evidence="3 4">
    <name type="scientific">Novipirellula herctigrandis</name>
    <dbReference type="NCBI Taxonomy" id="2527986"/>
    <lineage>
        <taxon>Bacteria</taxon>
        <taxon>Pseudomonadati</taxon>
        <taxon>Planctomycetota</taxon>
        <taxon>Planctomycetia</taxon>
        <taxon>Pirellulales</taxon>
        <taxon>Pirellulaceae</taxon>
        <taxon>Novipirellula</taxon>
    </lineage>
</organism>
<dbReference type="GO" id="GO:0015288">
    <property type="term" value="F:porin activity"/>
    <property type="evidence" value="ECO:0007669"/>
    <property type="project" value="InterPro"/>
</dbReference>
<reference evidence="3 4" key="1">
    <citation type="submission" date="2019-02" db="EMBL/GenBank/DDBJ databases">
        <title>Deep-cultivation of Planctomycetes and their phenomic and genomic characterization uncovers novel biology.</title>
        <authorList>
            <person name="Wiegand S."/>
            <person name="Jogler M."/>
            <person name="Boedeker C."/>
            <person name="Pinto D."/>
            <person name="Vollmers J."/>
            <person name="Rivas-Marin E."/>
            <person name="Kohn T."/>
            <person name="Peeters S.H."/>
            <person name="Heuer A."/>
            <person name="Rast P."/>
            <person name="Oberbeckmann S."/>
            <person name="Bunk B."/>
            <person name="Jeske O."/>
            <person name="Meyerdierks A."/>
            <person name="Storesund J.E."/>
            <person name="Kallscheuer N."/>
            <person name="Luecker S."/>
            <person name="Lage O.M."/>
            <person name="Pohl T."/>
            <person name="Merkel B.J."/>
            <person name="Hornburger P."/>
            <person name="Mueller R.-W."/>
            <person name="Bruemmer F."/>
            <person name="Labrenz M."/>
            <person name="Spormann A.M."/>
            <person name="Op Den Camp H."/>
            <person name="Overmann J."/>
            <person name="Amann R."/>
            <person name="Jetten M.S.M."/>
            <person name="Mascher T."/>
            <person name="Medema M.H."/>
            <person name="Devos D.P."/>
            <person name="Kaster A.-K."/>
            <person name="Ovreas L."/>
            <person name="Rohde M."/>
            <person name="Galperin M.Y."/>
            <person name="Jogler C."/>
        </authorList>
    </citation>
    <scope>NUCLEOTIDE SEQUENCE [LARGE SCALE GENOMIC DNA]</scope>
    <source>
        <strain evidence="3 4">CA13</strain>
    </source>
</reference>
<dbReference type="InterPro" id="IPR038673">
    <property type="entry name" value="OprB_sf"/>
</dbReference>
<gene>
    <name evidence="3" type="ORF">CA13_64930</name>
</gene>
<dbReference type="InterPro" id="IPR007049">
    <property type="entry name" value="Carb-sel_porin_OprB"/>
</dbReference>
<dbReference type="OrthoDB" id="236886at2"/>
<protein>
    <submittedName>
        <fullName evidence="3">Carbohydrate-selective porin, OprB family</fullName>
    </submittedName>
</protein>
<dbReference type="Pfam" id="PF04966">
    <property type="entry name" value="OprB"/>
    <property type="match status" value="2"/>
</dbReference>